<dbReference type="EMBL" id="JAIMJA010000005">
    <property type="protein sequence ID" value="MCE2594512.1"/>
    <property type="molecule type" value="Genomic_DNA"/>
</dbReference>
<proteinExistence type="predicted"/>
<name>A0ABS8W816_9GAMM</name>
<evidence type="ECO:0000313" key="2">
    <source>
        <dbReference type="Proteomes" id="UP001201273"/>
    </source>
</evidence>
<protein>
    <submittedName>
        <fullName evidence="1">DUF3622 domain-containing protein</fullName>
    </submittedName>
</protein>
<reference evidence="1 2" key="1">
    <citation type="journal article" date="2022" name="Environ. Microbiol. Rep.">
        <title>Eco-phylogenetic analyses reveal divergent evolution of vitamin B12 metabolism in the marine bacterial family 'Psychromonadaceae'.</title>
        <authorList>
            <person name="Jin X."/>
            <person name="Yang Y."/>
            <person name="Cao H."/>
            <person name="Gao B."/>
            <person name="Zhao Z."/>
        </authorList>
    </citation>
    <scope>NUCLEOTIDE SEQUENCE [LARGE SCALE GENOMIC DNA]</scope>
    <source>
        <strain evidence="1 2">MKS20</strain>
    </source>
</reference>
<dbReference type="RefSeq" id="WP_232802774.1">
    <property type="nucleotide sequence ID" value="NZ_CP170335.1"/>
</dbReference>
<dbReference type="InterPro" id="IPR022069">
    <property type="entry name" value="DUF3622"/>
</dbReference>
<keyword evidence="2" id="KW-1185">Reference proteome</keyword>
<gene>
    <name evidence="1" type="ORF">K6Y31_06765</name>
</gene>
<comment type="caution">
    <text evidence="1">The sequence shown here is derived from an EMBL/GenBank/DDBJ whole genome shotgun (WGS) entry which is preliminary data.</text>
</comment>
<organism evidence="1 2">
    <name type="scientific">Motilimonas cestriensis</name>
    <dbReference type="NCBI Taxonomy" id="2742685"/>
    <lineage>
        <taxon>Bacteria</taxon>
        <taxon>Pseudomonadati</taxon>
        <taxon>Pseudomonadota</taxon>
        <taxon>Gammaproteobacteria</taxon>
        <taxon>Alteromonadales</taxon>
        <taxon>Alteromonadales genera incertae sedis</taxon>
        <taxon>Motilimonas</taxon>
    </lineage>
</organism>
<dbReference type="Pfam" id="PF12286">
    <property type="entry name" value="DUF3622"/>
    <property type="match status" value="1"/>
</dbReference>
<sequence>MANGKKYDFKLTQETNGWKAEIVRQVTSKRTQVSKAQDGFATEEEAQTWAEAELKGFLAKQAERNKRKKASSAE</sequence>
<accession>A0ABS8W816</accession>
<evidence type="ECO:0000313" key="1">
    <source>
        <dbReference type="EMBL" id="MCE2594512.1"/>
    </source>
</evidence>
<dbReference type="Proteomes" id="UP001201273">
    <property type="component" value="Unassembled WGS sequence"/>
</dbReference>